<dbReference type="PROSITE" id="PS50262">
    <property type="entry name" value="G_PROTEIN_RECEP_F1_2"/>
    <property type="match status" value="1"/>
</dbReference>
<feature type="transmembrane region" description="Helical" evidence="9">
    <location>
        <begin position="69"/>
        <end position="88"/>
    </location>
</feature>
<reference evidence="11 12" key="1">
    <citation type="submission" date="2019-01" db="EMBL/GenBank/DDBJ databases">
        <title>A draft genome assembly of the solar-powered sea slug Elysia chlorotica.</title>
        <authorList>
            <person name="Cai H."/>
            <person name="Li Q."/>
            <person name="Fang X."/>
            <person name="Li J."/>
            <person name="Curtis N.E."/>
            <person name="Altenburger A."/>
            <person name="Shibata T."/>
            <person name="Feng M."/>
            <person name="Maeda T."/>
            <person name="Schwartz J.A."/>
            <person name="Shigenobu S."/>
            <person name="Lundholm N."/>
            <person name="Nishiyama T."/>
            <person name="Yang H."/>
            <person name="Hasebe M."/>
            <person name="Li S."/>
            <person name="Pierce S.K."/>
            <person name="Wang J."/>
        </authorList>
    </citation>
    <scope>NUCLEOTIDE SEQUENCE [LARGE SCALE GENOMIC DNA]</scope>
    <source>
        <strain evidence="11">EC2010</strain>
        <tissue evidence="11">Whole organism of an adult</tissue>
    </source>
</reference>
<dbReference type="SUPFAM" id="SSF81321">
    <property type="entry name" value="Family A G protein-coupled receptor-like"/>
    <property type="match status" value="1"/>
</dbReference>
<evidence type="ECO:0000256" key="3">
    <source>
        <dbReference type="ARBA" id="ARBA00022989"/>
    </source>
</evidence>
<protein>
    <recommendedName>
        <fullName evidence="10">G-protein coupled receptors family 1 profile domain-containing protein</fullName>
    </recommendedName>
</protein>
<evidence type="ECO:0000259" key="10">
    <source>
        <dbReference type="PROSITE" id="PS50262"/>
    </source>
</evidence>
<keyword evidence="4" id="KW-0297">G-protein coupled receptor</keyword>
<dbReference type="GO" id="GO:0008528">
    <property type="term" value="F:G protein-coupled peptide receptor activity"/>
    <property type="evidence" value="ECO:0007669"/>
    <property type="project" value="InterPro"/>
</dbReference>
<dbReference type="STRING" id="188477.A0A433SUW6"/>
<proteinExistence type="predicted"/>
<dbReference type="OrthoDB" id="6161249at2759"/>
<dbReference type="EMBL" id="RQTK01000994">
    <property type="protein sequence ID" value="RUS72958.1"/>
    <property type="molecule type" value="Genomic_DNA"/>
</dbReference>
<dbReference type="Pfam" id="PF10324">
    <property type="entry name" value="7TM_GPCR_Srw"/>
    <property type="match status" value="2"/>
</dbReference>
<dbReference type="AlphaFoldDB" id="A0A433SUW6"/>
<evidence type="ECO:0000313" key="11">
    <source>
        <dbReference type="EMBL" id="RUS72958.1"/>
    </source>
</evidence>
<keyword evidence="2 9" id="KW-0812">Transmembrane</keyword>
<accession>A0A433SUW6</accession>
<evidence type="ECO:0000256" key="1">
    <source>
        <dbReference type="ARBA" id="ARBA00004141"/>
    </source>
</evidence>
<evidence type="ECO:0000256" key="9">
    <source>
        <dbReference type="SAM" id="Phobius"/>
    </source>
</evidence>
<gene>
    <name evidence="11" type="ORF">EGW08_019282</name>
</gene>
<feature type="domain" description="G-protein coupled receptors family 1 profile" evidence="10">
    <location>
        <begin position="50"/>
        <end position="477"/>
    </location>
</feature>
<feature type="transmembrane region" description="Helical" evidence="9">
    <location>
        <begin position="418"/>
        <end position="439"/>
    </location>
</feature>
<evidence type="ECO:0000256" key="6">
    <source>
        <dbReference type="ARBA" id="ARBA00023170"/>
    </source>
</evidence>
<feature type="transmembrane region" description="Helical" evidence="9">
    <location>
        <begin position="212"/>
        <end position="233"/>
    </location>
</feature>
<keyword evidence="12" id="KW-1185">Reference proteome</keyword>
<comment type="subcellular location">
    <subcellularLocation>
        <location evidence="1">Membrane</location>
        <topology evidence="1">Multi-pass membrane protein</topology>
    </subcellularLocation>
</comment>
<evidence type="ECO:0000256" key="5">
    <source>
        <dbReference type="ARBA" id="ARBA00023136"/>
    </source>
</evidence>
<dbReference type="Gene3D" id="1.20.1070.10">
    <property type="entry name" value="Rhodopsin 7-helix transmembrane proteins"/>
    <property type="match status" value="2"/>
</dbReference>
<evidence type="ECO:0000313" key="12">
    <source>
        <dbReference type="Proteomes" id="UP000271974"/>
    </source>
</evidence>
<dbReference type="InterPro" id="IPR017452">
    <property type="entry name" value="GPCR_Rhodpsn_7TM"/>
</dbReference>
<dbReference type="PRINTS" id="PR00237">
    <property type="entry name" value="GPCRRHODOPSN"/>
</dbReference>
<evidence type="ECO:0000256" key="4">
    <source>
        <dbReference type="ARBA" id="ARBA00023040"/>
    </source>
</evidence>
<feature type="compositionally biased region" description="Low complexity" evidence="8">
    <location>
        <begin position="267"/>
        <end position="277"/>
    </location>
</feature>
<evidence type="ECO:0000256" key="2">
    <source>
        <dbReference type="ARBA" id="ARBA00022692"/>
    </source>
</evidence>
<keyword evidence="7" id="KW-0807">Transducer</keyword>
<dbReference type="InterPro" id="IPR000276">
    <property type="entry name" value="GPCR_Rhodpsn"/>
</dbReference>
<dbReference type="GO" id="GO:0005886">
    <property type="term" value="C:plasma membrane"/>
    <property type="evidence" value="ECO:0007669"/>
    <property type="project" value="TreeGrafter"/>
</dbReference>
<keyword evidence="5 9" id="KW-0472">Membrane</keyword>
<dbReference type="PANTHER" id="PTHR24243">
    <property type="entry name" value="G-PROTEIN COUPLED RECEPTOR"/>
    <property type="match status" value="1"/>
</dbReference>
<sequence length="560" mass="61830">MSTEGTTEVSTRFPHIPEHSNIVSDELLELLQIIIFVGVISFISILGIIGNIINILIYHRIGFKESVTVSLFALAISDLALNTIQLYIGVCQHPGFRKSSEVGMLLYELNHNHVGILRSSISRVSMWITVIITVERCMCIMLPTRVRQILTPKMSVIIIVSCTILNLLSGFPMYSTLYVGQQPIQGTNRTRLGILATSNAATTQNATAAISVFMQLLSLVVIAISVCALLVAMNHQNPRHSMKRDAHRGSAFSRSTKARRAQQTNMLPSLSQLPQLSRASTTPVHPKSHSLEPPVRGKQTTTTTQEAEATQGQSVYTIKFKDFPAPEETAEDTFYEDQSSFLTTLEFDPSNGSQDSTSVQASTSRAFKPTCPQRKTRTAASTSNFTSSTLAPSASTPSSVDIVFRLTQQRMWRAGKMVAVLSLIIFTAHIPGTVLYTIVTTNPQEALTGRFANVFSVMWGFAIVLELLNASVNIIVYYNMSSNYRRMFHHLMTCHCKRHNKVASSATPNVSFQIKPTKLEGRGPLIGRPPTVAITLLTNTKTEFLKLQAVPFSRHFGNHI</sequence>
<feature type="transmembrane region" description="Helical" evidence="9">
    <location>
        <begin position="154"/>
        <end position="174"/>
    </location>
</feature>
<dbReference type="InterPro" id="IPR019427">
    <property type="entry name" value="7TM_GPCR_serpentine_rcpt_Srw"/>
</dbReference>
<evidence type="ECO:0000256" key="8">
    <source>
        <dbReference type="SAM" id="MobiDB-lite"/>
    </source>
</evidence>
<name>A0A433SUW6_ELYCH</name>
<comment type="caution">
    <text evidence="11">The sequence shown here is derived from an EMBL/GenBank/DDBJ whole genome shotgun (WGS) entry which is preliminary data.</text>
</comment>
<dbReference type="PANTHER" id="PTHR24243:SF230">
    <property type="entry name" value="G-PROTEIN COUPLED RECEPTORS FAMILY 1 PROFILE DOMAIN-CONTAINING PROTEIN"/>
    <property type="match status" value="1"/>
</dbReference>
<feature type="transmembrane region" description="Helical" evidence="9">
    <location>
        <begin position="459"/>
        <end position="478"/>
    </location>
</feature>
<feature type="compositionally biased region" description="Polar residues" evidence="8">
    <location>
        <begin position="350"/>
        <end position="365"/>
    </location>
</feature>
<dbReference type="Proteomes" id="UP000271974">
    <property type="component" value="Unassembled WGS sequence"/>
</dbReference>
<keyword evidence="3 9" id="KW-1133">Transmembrane helix</keyword>
<evidence type="ECO:0000256" key="7">
    <source>
        <dbReference type="ARBA" id="ARBA00023224"/>
    </source>
</evidence>
<feature type="region of interest" description="Disordered" evidence="8">
    <location>
        <begin position="345"/>
        <end position="396"/>
    </location>
</feature>
<organism evidence="11 12">
    <name type="scientific">Elysia chlorotica</name>
    <name type="common">Eastern emerald elysia</name>
    <name type="synonym">Sea slug</name>
    <dbReference type="NCBI Taxonomy" id="188477"/>
    <lineage>
        <taxon>Eukaryota</taxon>
        <taxon>Metazoa</taxon>
        <taxon>Spiralia</taxon>
        <taxon>Lophotrochozoa</taxon>
        <taxon>Mollusca</taxon>
        <taxon>Gastropoda</taxon>
        <taxon>Heterobranchia</taxon>
        <taxon>Euthyneura</taxon>
        <taxon>Panpulmonata</taxon>
        <taxon>Sacoglossa</taxon>
        <taxon>Placobranchoidea</taxon>
        <taxon>Plakobranchidae</taxon>
        <taxon>Elysia</taxon>
    </lineage>
</organism>
<feature type="compositionally biased region" description="Low complexity" evidence="8">
    <location>
        <begin position="378"/>
        <end position="396"/>
    </location>
</feature>
<feature type="transmembrane region" description="Helical" evidence="9">
    <location>
        <begin position="33"/>
        <end position="57"/>
    </location>
</feature>
<feature type="region of interest" description="Disordered" evidence="8">
    <location>
        <begin position="239"/>
        <end position="315"/>
    </location>
</feature>
<keyword evidence="6" id="KW-0675">Receptor</keyword>
<feature type="compositionally biased region" description="Low complexity" evidence="8">
    <location>
        <begin position="299"/>
        <end position="311"/>
    </location>
</feature>